<dbReference type="Proteomes" id="UP000516320">
    <property type="component" value="Chromosome"/>
</dbReference>
<accession>A0A7H0SR40</accession>
<dbReference type="Pfam" id="PF14020">
    <property type="entry name" value="DUF4236"/>
    <property type="match status" value="1"/>
</dbReference>
<reference evidence="1 2" key="1">
    <citation type="submission" date="2019-12" db="EMBL/GenBank/DDBJ databases">
        <title>Corynebacterium sp. nov., isolated from feces of the Anser Albifrons in China.</title>
        <authorList>
            <person name="Liu Q."/>
        </authorList>
    </citation>
    <scope>NUCLEOTIDE SEQUENCE [LARGE SCALE GENOMIC DNA]</scope>
    <source>
        <strain evidence="1 2">4H37-19</strain>
    </source>
</reference>
<organism evidence="1 2">
    <name type="scientific">Corynebacterium poyangense</name>
    <dbReference type="NCBI Taxonomy" id="2684405"/>
    <lineage>
        <taxon>Bacteria</taxon>
        <taxon>Bacillati</taxon>
        <taxon>Actinomycetota</taxon>
        <taxon>Actinomycetes</taxon>
        <taxon>Mycobacteriales</taxon>
        <taxon>Corynebacteriaceae</taxon>
        <taxon>Corynebacterium</taxon>
    </lineage>
</organism>
<keyword evidence="2" id="KW-1185">Reference proteome</keyword>
<dbReference type="EMBL" id="CP046884">
    <property type="protein sequence ID" value="QNQ91015.1"/>
    <property type="molecule type" value="Genomic_DNA"/>
</dbReference>
<sequence>MGIYFRKRHNVSKNSWLNFSKSGVSGSTKVGPATFNSRGGFSVKLPGGFHFRGRWK</sequence>
<gene>
    <name evidence="1" type="ORF">GP475_10540</name>
</gene>
<evidence type="ECO:0000313" key="1">
    <source>
        <dbReference type="EMBL" id="QNQ91015.1"/>
    </source>
</evidence>
<evidence type="ECO:0000313" key="2">
    <source>
        <dbReference type="Proteomes" id="UP000516320"/>
    </source>
</evidence>
<dbReference type="RefSeq" id="WP_187974325.1">
    <property type="nucleotide sequence ID" value="NZ_CP046884.1"/>
</dbReference>
<dbReference type="KEGG" id="cpoy:GP475_10540"/>
<dbReference type="InterPro" id="IPR025330">
    <property type="entry name" value="DUF4236"/>
</dbReference>
<name>A0A7H0SR40_9CORY</name>
<protein>
    <submittedName>
        <fullName evidence="1">DUF4236 domain-containing protein</fullName>
    </submittedName>
</protein>
<proteinExistence type="predicted"/>
<dbReference type="AlphaFoldDB" id="A0A7H0SR40"/>